<feature type="compositionally biased region" description="Pro residues" evidence="1">
    <location>
        <begin position="122"/>
        <end position="134"/>
    </location>
</feature>
<feature type="region of interest" description="Disordered" evidence="1">
    <location>
        <begin position="120"/>
        <end position="142"/>
    </location>
</feature>
<name>A0A160PAB1_STRLU</name>
<proteinExistence type="predicted"/>
<dbReference type="EMBL" id="AP017424">
    <property type="protein sequence ID" value="BAU88043.1"/>
    <property type="molecule type" value="Genomic_DNA"/>
</dbReference>
<protein>
    <submittedName>
        <fullName evidence="2">Uncharacterized protein</fullName>
    </submittedName>
</protein>
<evidence type="ECO:0000256" key="1">
    <source>
        <dbReference type="SAM" id="MobiDB-lite"/>
    </source>
</evidence>
<evidence type="ECO:0000313" key="3">
    <source>
        <dbReference type="Proteomes" id="UP000217676"/>
    </source>
</evidence>
<gene>
    <name evidence="2" type="ORF">SLA_7177</name>
</gene>
<dbReference type="AlphaFoldDB" id="A0A160PAB1"/>
<sequence>MTGRTPSRQDSLLGQATVRSLLGGIPSARESGGDALAELAGLVRKEADELDGIAEQLQSLAEYAIDQLKVITEGRDQYRHRSTDGVLQLTGLRIDMLLARRGAAVQHLTALCAAYKQASPPAAVPAPGLAPSPAPARRAARR</sequence>
<reference evidence="2 3" key="1">
    <citation type="journal article" date="2016" name="Genome Announc.">
        <title>Complete Genome Sequence of Thiostrepton-Producing Streptomyces laurentii ATCC 31255.</title>
        <authorList>
            <person name="Doi K."/>
            <person name="Fujino Y."/>
            <person name="Nagayoshi Y."/>
            <person name="Ohshima T."/>
            <person name="Ogata S."/>
        </authorList>
    </citation>
    <scope>NUCLEOTIDE SEQUENCE [LARGE SCALE GENOMIC DNA]</scope>
    <source>
        <strain evidence="2 3">ATCC 31255</strain>
    </source>
</reference>
<keyword evidence="3" id="KW-1185">Reference proteome</keyword>
<dbReference type="KEGG" id="slau:SLA_7177"/>
<accession>A0A160PAB1</accession>
<dbReference type="Proteomes" id="UP000217676">
    <property type="component" value="Chromosome"/>
</dbReference>
<organism evidence="2 3">
    <name type="scientific">Streptomyces laurentii</name>
    <dbReference type="NCBI Taxonomy" id="39478"/>
    <lineage>
        <taxon>Bacteria</taxon>
        <taxon>Bacillati</taxon>
        <taxon>Actinomycetota</taxon>
        <taxon>Actinomycetes</taxon>
        <taxon>Kitasatosporales</taxon>
        <taxon>Streptomycetaceae</taxon>
        <taxon>Streptomyces</taxon>
    </lineage>
</organism>
<evidence type="ECO:0000313" key="2">
    <source>
        <dbReference type="EMBL" id="BAU88043.1"/>
    </source>
</evidence>